<sequence>MESTNISENINENSSLDIEKKASLLSGNWQPLKRKKIFNNICGQDKEKLETKKSESEASLRTNHYFQHQRAHQKAKPKMLTLNYQHSKMD</sequence>
<proteinExistence type="predicted"/>
<organism evidence="2 3">
    <name type="scientific">Stylonychia lemnae</name>
    <name type="common">Ciliate</name>
    <dbReference type="NCBI Taxonomy" id="5949"/>
    <lineage>
        <taxon>Eukaryota</taxon>
        <taxon>Sar</taxon>
        <taxon>Alveolata</taxon>
        <taxon>Ciliophora</taxon>
        <taxon>Intramacronucleata</taxon>
        <taxon>Spirotrichea</taxon>
        <taxon>Stichotrichia</taxon>
        <taxon>Sporadotrichida</taxon>
        <taxon>Oxytrichidae</taxon>
        <taxon>Stylonychinae</taxon>
        <taxon>Stylonychia</taxon>
    </lineage>
</organism>
<feature type="compositionally biased region" description="Basic residues" evidence="1">
    <location>
        <begin position="67"/>
        <end position="77"/>
    </location>
</feature>
<dbReference type="InParanoid" id="A0A078AVA7"/>
<evidence type="ECO:0000313" key="3">
    <source>
        <dbReference type="Proteomes" id="UP000039865"/>
    </source>
</evidence>
<dbReference type="EMBL" id="CCKQ01014207">
    <property type="protein sequence ID" value="CDW85956.1"/>
    <property type="molecule type" value="Genomic_DNA"/>
</dbReference>
<feature type="region of interest" description="Disordered" evidence="1">
    <location>
        <begin position="67"/>
        <end position="90"/>
    </location>
</feature>
<evidence type="ECO:0000256" key="1">
    <source>
        <dbReference type="SAM" id="MobiDB-lite"/>
    </source>
</evidence>
<keyword evidence="3" id="KW-1185">Reference proteome</keyword>
<dbReference type="Proteomes" id="UP000039865">
    <property type="component" value="Unassembled WGS sequence"/>
</dbReference>
<protein>
    <submittedName>
        <fullName evidence="2">Uncharacterized protein</fullName>
    </submittedName>
</protein>
<name>A0A078AVA7_STYLE</name>
<accession>A0A078AVA7</accession>
<gene>
    <name evidence="2" type="primary">Contig1849.g73</name>
    <name evidence="2" type="ORF">STYLEM_15047</name>
</gene>
<dbReference type="AlphaFoldDB" id="A0A078AVA7"/>
<evidence type="ECO:0000313" key="2">
    <source>
        <dbReference type="EMBL" id="CDW85956.1"/>
    </source>
</evidence>
<reference evidence="2 3" key="1">
    <citation type="submission" date="2014-06" db="EMBL/GenBank/DDBJ databases">
        <authorList>
            <person name="Swart Estienne"/>
        </authorList>
    </citation>
    <scope>NUCLEOTIDE SEQUENCE [LARGE SCALE GENOMIC DNA]</scope>
    <source>
        <strain evidence="2 3">130c</strain>
    </source>
</reference>